<feature type="domain" description="Mur ligase C-terminal" evidence="19">
    <location>
        <begin position="323"/>
        <end position="447"/>
    </location>
</feature>
<evidence type="ECO:0000259" key="19">
    <source>
        <dbReference type="Pfam" id="PF02875"/>
    </source>
</evidence>
<keyword evidence="9 18" id="KW-0436">Ligase</keyword>
<evidence type="ECO:0000256" key="15">
    <source>
        <dbReference type="ARBA" id="ARBA00030592"/>
    </source>
</evidence>
<dbReference type="InterPro" id="IPR013221">
    <property type="entry name" value="Mur_ligase_cen"/>
</dbReference>
<dbReference type="AlphaFoldDB" id="A0A7G9R3N3"/>
<evidence type="ECO:0000256" key="14">
    <source>
        <dbReference type="ARBA" id="ARBA00022909"/>
    </source>
</evidence>
<dbReference type="Gene3D" id="3.40.1190.10">
    <property type="entry name" value="Mur-like, catalytic domain"/>
    <property type="match status" value="1"/>
</dbReference>
<reference evidence="21 22" key="1">
    <citation type="submission" date="2020-08" db="EMBL/GenBank/DDBJ databases">
        <title>Genome sequence of Phycicoccus endophyticus JCM 31784T.</title>
        <authorList>
            <person name="Hyun D.-W."/>
            <person name="Bae J.-W."/>
        </authorList>
    </citation>
    <scope>NUCLEOTIDE SEQUENCE [LARGE SCALE GENOMIC DNA]</scope>
    <source>
        <strain evidence="21 22">JCM 31784</strain>
    </source>
</reference>
<evidence type="ECO:0000256" key="10">
    <source>
        <dbReference type="ARBA" id="ARBA00022723"/>
    </source>
</evidence>
<organism evidence="21 22">
    <name type="scientific">Phycicoccus endophyticus</name>
    <dbReference type="NCBI Taxonomy" id="1690220"/>
    <lineage>
        <taxon>Bacteria</taxon>
        <taxon>Bacillati</taxon>
        <taxon>Actinomycetota</taxon>
        <taxon>Actinomycetes</taxon>
        <taxon>Micrococcales</taxon>
        <taxon>Intrasporangiaceae</taxon>
        <taxon>Phycicoccus</taxon>
    </lineage>
</organism>
<evidence type="ECO:0000256" key="4">
    <source>
        <dbReference type="ARBA" id="ARBA00008276"/>
    </source>
</evidence>
<evidence type="ECO:0000256" key="5">
    <source>
        <dbReference type="ARBA" id="ARBA00011245"/>
    </source>
</evidence>
<dbReference type="SUPFAM" id="SSF53244">
    <property type="entry name" value="MurD-like peptide ligases, peptide-binding domain"/>
    <property type="match status" value="1"/>
</dbReference>
<accession>A0A7G9R3N3</accession>
<comment type="catalytic activity">
    <reaction evidence="17">
        <text>7,8-dihydropteroate + L-glutamate + ATP = 7,8-dihydrofolate + ADP + phosphate + H(+)</text>
        <dbReference type="Rhea" id="RHEA:23584"/>
        <dbReference type="ChEBI" id="CHEBI:15378"/>
        <dbReference type="ChEBI" id="CHEBI:17839"/>
        <dbReference type="ChEBI" id="CHEBI:29985"/>
        <dbReference type="ChEBI" id="CHEBI:30616"/>
        <dbReference type="ChEBI" id="CHEBI:43474"/>
        <dbReference type="ChEBI" id="CHEBI:57451"/>
        <dbReference type="ChEBI" id="CHEBI:456216"/>
        <dbReference type="EC" id="6.3.2.12"/>
    </reaction>
</comment>
<dbReference type="Proteomes" id="UP000515976">
    <property type="component" value="Chromosome"/>
</dbReference>
<evidence type="ECO:0000256" key="7">
    <source>
        <dbReference type="ARBA" id="ARBA00013025"/>
    </source>
</evidence>
<feature type="domain" description="Mur ligase central" evidence="20">
    <location>
        <begin position="155"/>
        <end position="296"/>
    </location>
</feature>
<evidence type="ECO:0000256" key="6">
    <source>
        <dbReference type="ARBA" id="ARBA00013023"/>
    </source>
</evidence>
<protein>
    <recommendedName>
        <fullName evidence="8">Dihydrofolate synthase/folylpolyglutamate synthase</fullName>
        <ecNumber evidence="6">6.3.2.12</ecNumber>
        <ecNumber evidence="7">6.3.2.17</ecNumber>
    </recommendedName>
    <alternativeName>
        <fullName evidence="15">Tetrahydrofolylpolyglutamate synthase</fullName>
    </alternativeName>
</protein>
<dbReference type="NCBIfam" id="TIGR01499">
    <property type="entry name" value="folC"/>
    <property type="match status" value="1"/>
</dbReference>
<comment type="subunit">
    <text evidence="5">Monomer.</text>
</comment>
<evidence type="ECO:0000256" key="13">
    <source>
        <dbReference type="ARBA" id="ARBA00022842"/>
    </source>
</evidence>
<dbReference type="GO" id="GO:0005524">
    <property type="term" value="F:ATP binding"/>
    <property type="evidence" value="ECO:0007669"/>
    <property type="project" value="UniProtKB-KW"/>
</dbReference>
<evidence type="ECO:0000259" key="20">
    <source>
        <dbReference type="Pfam" id="PF08245"/>
    </source>
</evidence>
<evidence type="ECO:0000256" key="11">
    <source>
        <dbReference type="ARBA" id="ARBA00022741"/>
    </source>
</evidence>
<dbReference type="PANTHER" id="PTHR11136">
    <property type="entry name" value="FOLYLPOLYGLUTAMATE SYNTHASE-RELATED"/>
    <property type="match status" value="1"/>
</dbReference>
<dbReference type="FunFam" id="3.40.1190.10:FF:000004">
    <property type="entry name" value="Dihydrofolate synthase/folylpolyglutamate synthase"/>
    <property type="match status" value="1"/>
</dbReference>
<evidence type="ECO:0000256" key="8">
    <source>
        <dbReference type="ARBA" id="ARBA00019357"/>
    </source>
</evidence>
<evidence type="ECO:0000256" key="1">
    <source>
        <dbReference type="ARBA" id="ARBA00001946"/>
    </source>
</evidence>
<keyword evidence="12 18" id="KW-0067">ATP-binding</keyword>
<dbReference type="SUPFAM" id="SSF53623">
    <property type="entry name" value="MurD-like peptide ligases, catalytic domain"/>
    <property type="match status" value="1"/>
</dbReference>
<dbReference type="KEGG" id="pei:H9L10_03955"/>
<dbReference type="InterPro" id="IPR036565">
    <property type="entry name" value="Mur-like_cat_sf"/>
</dbReference>
<dbReference type="InterPro" id="IPR001645">
    <property type="entry name" value="Folylpolyglutamate_synth"/>
</dbReference>
<comment type="cofactor">
    <cofactor evidence="1">
        <name>Mg(2+)</name>
        <dbReference type="ChEBI" id="CHEBI:18420"/>
    </cofactor>
</comment>
<comment type="pathway">
    <text evidence="2">Cofactor biosynthesis; tetrahydrofolate biosynthesis; 7,8-dihydrofolate from 2-amino-4-hydroxy-6-hydroxymethyl-7,8-dihydropteridine diphosphate and 4-aminobenzoate: step 2/2.</text>
</comment>
<dbReference type="EC" id="6.3.2.12" evidence="6"/>
<keyword evidence="13" id="KW-0460">Magnesium</keyword>
<keyword evidence="22" id="KW-1185">Reference proteome</keyword>
<comment type="similarity">
    <text evidence="4 18">Belongs to the folylpolyglutamate synthase family.</text>
</comment>
<dbReference type="EMBL" id="CP060712">
    <property type="protein sequence ID" value="QNN50208.1"/>
    <property type="molecule type" value="Genomic_DNA"/>
</dbReference>
<evidence type="ECO:0000313" key="21">
    <source>
        <dbReference type="EMBL" id="QNN50208.1"/>
    </source>
</evidence>
<evidence type="ECO:0000256" key="2">
    <source>
        <dbReference type="ARBA" id="ARBA00004799"/>
    </source>
</evidence>
<evidence type="ECO:0000256" key="16">
    <source>
        <dbReference type="ARBA" id="ARBA00047493"/>
    </source>
</evidence>
<keyword evidence="10" id="KW-0479">Metal-binding</keyword>
<dbReference type="PANTHER" id="PTHR11136:SF0">
    <property type="entry name" value="DIHYDROFOLATE SYNTHETASE-RELATED"/>
    <property type="match status" value="1"/>
</dbReference>
<gene>
    <name evidence="21" type="ORF">H9L10_03955</name>
</gene>
<dbReference type="Gene3D" id="3.90.190.20">
    <property type="entry name" value="Mur ligase, C-terminal domain"/>
    <property type="match status" value="1"/>
</dbReference>
<dbReference type="GO" id="GO:0004326">
    <property type="term" value="F:tetrahydrofolylpolyglutamate synthase activity"/>
    <property type="evidence" value="ECO:0007669"/>
    <property type="project" value="UniProtKB-EC"/>
</dbReference>
<dbReference type="GO" id="GO:0005737">
    <property type="term" value="C:cytoplasm"/>
    <property type="evidence" value="ECO:0007669"/>
    <property type="project" value="TreeGrafter"/>
</dbReference>
<dbReference type="Pfam" id="PF08245">
    <property type="entry name" value="Mur_ligase_M"/>
    <property type="match status" value="1"/>
</dbReference>
<dbReference type="GO" id="GO:0046656">
    <property type="term" value="P:folic acid biosynthetic process"/>
    <property type="evidence" value="ECO:0007669"/>
    <property type="project" value="UniProtKB-KW"/>
</dbReference>
<dbReference type="InterPro" id="IPR018109">
    <property type="entry name" value="Folylpolyglutamate_synth_CS"/>
</dbReference>
<evidence type="ECO:0000313" key="22">
    <source>
        <dbReference type="Proteomes" id="UP000515976"/>
    </source>
</evidence>
<sequence>MSPAPDAAQREAAHNLEVRRRLREAEEAVLGRAPEHDLQPSLERISAVMELLGDPQRGFPVIHVTGTNGKTSTARIIEAVLAEAGLKVGRFTSPHLHSMLERIAVGGRPVDPERFLAAYEDVLPFVDAVDARSQAAGGPRMTYFEVLVAVAYAAFADLPVDVAVVEVGMGGSWDATNVVEAPVSVLTPIDVDHRSFLGDTPEEIAREKAGIIKTDGIAVLALQPDRDAAEVLLERAAEVGARAVTESVDFGVLAREVAVGGQQLSLRGLAADYPDLFLPLHGAHQAQNAAVAVAAVEAFLGGGEQALDLGLLRAGLARVESPGRLEVVRRSPTVLVDAAHNPAGARALRAALEDSFAFVKLVGVLAVMKDKDAAEMLEALEPVVDEVVVTRNSSPRSMRPAELGEIAADILGEHRVTVVDDLPDALDRAAGLADEGGVGGGVLATGSVVTAAEVRMLLGTTDV</sequence>
<proteinExistence type="inferred from homology"/>
<dbReference type="Pfam" id="PF02875">
    <property type="entry name" value="Mur_ligase_C"/>
    <property type="match status" value="1"/>
</dbReference>
<evidence type="ECO:0000256" key="3">
    <source>
        <dbReference type="ARBA" id="ARBA00005150"/>
    </source>
</evidence>
<dbReference type="PROSITE" id="PS01012">
    <property type="entry name" value="FOLYLPOLYGLU_SYNT_2"/>
    <property type="match status" value="1"/>
</dbReference>
<dbReference type="RefSeq" id="WP_166097521.1">
    <property type="nucleotide sequence ID" value="NZ_BMMY01000001.1"/>
</dbReference>
<keyword evidence="14" id="KW-0289">Folate biosynthesis</keyword>
<dbReference type="GO" id="GO:0008841">
    <property type="term" value="F:dihydrofolate synthase activity"/>
    <property type="evidence" value="ECO:0007669"/>
    <property type="project" value="UniProtKB-EC"/>
</dbReference>
<evidence type="ECO:0000256" key="18">
    <source>
        <dbReference type="PIRNR" id="PIRNR001563"/>
    </source>
</evidence>
<dbReference type="EC" id="6.3.2.17" evidence="7"/>
<dbReference type="GO" id="GO:0046872">
    <property type="term" value="F:metal ion binding"/>
    <property type="evidence" value="ECO:0007669"/>
    <property type="project" value="UniProtKB-KW"/>
</dbReference>
<dbReference type="PIRSF" id="PIRSF001563">
    <property type="entry name" value="Folylpolyglu_synth"/>
    <property type="match status" value="1"/>
</dbReference>
<evidence type="ECO:0000256" key="9">
    <source>
        <dbReference type="ARBA" id="ARBA00022598"/>
    </source>
</evidence>
<comment type="catalytic activity">
    <reaction evidence="16">
        <text>(6S)-5,6,7,8-tetrahydrofolyl-(gamma-L-Glu)(n) + L-glutamate + ATP = (6S)-5,6,7,8-tetrahydrofolyl-(gamma-L-Glu)(n+1) + ADP + phosphate + H(+)</text>
        <dbReference type="Rhea" id="RHEA:10580"/>
        <dbReference type="Rhea" id="RHEA-COMP:14738"/>
        <dbReference type="Rhea" id="RHEA-COMP:14740"/>
        <dbReference type="ChEBI" id="CHEBI:15378"/>
        <dbReference type="ChEBI" id="CHEBI:29985"/>
        <dbReference type="ChEBI" id="CHEBI:30616"/>
        <dbReference type="ChEBI" id="CHEBI:43474"/>
        <dbReference type="ChEBI" id="CHEBI:141005"/>
        <dbReference type="ChEBI" id="CHEBI:456216"/>
        <dbReference type="EC" id="6.3.2.17"/>
    </reaction>
</comment>
<keyword evidence="11 18" id="KW-0547">Nucleotide-binding</keyword>
<comment type="pathway">
    <text evidence="3">Cofactor biosynthesis; tetrahydrofolylpolyglutamate biosynthesis.</text>
</comment>
<evidence type="ECO:0000256" key="17">
    <source>
        <dbReference type="ARBA" id="ARBA00049161"/>
    </source>
</evidence>
<dbReference type="InterPro" id="IPR004101">
    <property type="entry name" value="Mur_ligase_C"/>
</dbReference>
<dbReference type="InterPro" id="IPR036615">
    <property type="entry name" value="Mur_ligase_C_dom_sf"/>
</dbReference>
<name>A0A7G9R3N3_9MICO</name>
<evidence type="ECO:0000256" key="12">
    <source>
        <dbReference type="ARBA" id="ARBA00022840"/>
    </source>
</evidence>